<dbReference type="InterPro" id="IPR011701">
    <property type="entry name" value="MFS"/>
</dbReference>
<evidence type="ECO:0000256" key="3">
    <source>
        <dbReference type="ARBA" id="ARBA00022989"/>
    </source>
</evidence>
<dbReference type="EMBL" id="JAULBC010000001">
    <property type="protein sequence ID" value="MEX6686482.1"/>
    <property type="molecule type" value="Genomic_DNA"/>
</dbReference>
<reference evidence="7 8" key="1">
    <citation type="submission" date="2023-07" db="EMBL/GenBank/DDBJ databases">
        <authorList>
            <person name="Lian W.-H."/>
        </authorList>
    </citation>
    <scope>NUCLEOTIDE SEQUENCE [LARGE SCALE GENOMIC DNA]</scope>
    <source>
        <strain evidence="7 8">SYSU DXS3180</strain>
    </source>
</reference>
<name>A0ABV3Z9E7_9BACT</name>
<dbReference type="Pfam" id="PF07690">
    <property type="entry name" value="MFS_1"/>
    <property type="match status" value="1"/>
</dbReference>
<keyword evidence="4 5" id="KW-0472">Membrane</keyword>
<protein>
    <submittedName>
        <fullName evidence="7">MFS transporter</fullName>
    </submittedName>
</protein>
<sequence>MAKLAENVSQRRTRIAVSVFFFLAGLCFASWASRIPNIQQKLQLNEAAWGGILLALPIGLMVSLPFSGILVARFGSRRMVIISACLYACILPLLGLATNVWQLCAILFSYGFAGNIMNISINTQAVGIEMIYERSIMASFHGVWSIAGFTGALIGTFMVSHNITPFVHFCIITAAELLTVLIFYRYTLKEDTQHEGEHPLFAKPDKFLLKLGLIAFCCMICEGTMFDWSGIYFRKVVMPPKEMVTLGYTAFMCTMAGGRFAGDWLSEKLGKKTMIQCSGLVIAVGLLVSVIFPFLVPATIGFLLVGLGVSSVVPLVYATAGKSSTMPAGVAIAATSTIGYFGFLFGPPLIGFVAEASNLRWSFSLIALLGFCTTVLASVSRIEK</sequence>
<comment type="subcellular location">
    <subcellularLocation>
        <location evidence="1">Membrane</location>
        <topology evidence="1">Multi-pass membrane protein</topology>
    </subcellularLocation>
</comment>
<dbReference type="PANTHER" id="PTHR23514">
    <property type="entry name" value="BYPASS OF STOP CODON PROTEIN 6"/>
    <property type="match status" value="1"/>
</dbReference>
<feature type="domain" description="Major facilitator superfamily (MFS) profile" evidence="6">
    <location>
        <begin position="13"/>
        <end position="384"/>
    </location>
</feature>
<dbReference type="InterPro" id="IPR051788">
    <property type="entry name" value="MFS_Transporter"/>
</dbReference>
<proteinExistence type="predicted"/>
<evidence type="ECO:0000313" key="7">
    <source>
        <dbReference type="EMBL" id="MEX6686482.1"/>
    </source>
</evidence>
<feature type="transmembrane region" description="Helical" evidence="5">
    <location>
        <begin position="330"/>
        <end position="353"/>
    </location>
</feature>
<dbReference type="InterPro" id="IPR020846">
    <property type="entry name" value="MFS_dom"/>
</dbReference>
<feature type="transmembrane region" description="Helical" evidence="5">
    <location>
        <begin position="246"/>
        <end position="262"/>
    </location>
</feature>
<feature type="transmembrane region" description="Helical" evidence="5">
    <location>
        <begin position="359"/>
        <end position="379"/>
    </location>
</feature>
<feature type="transmembrane region" description="Helical" evidence="5">
    <location>
        <begin position="79"/>
        <end position="94"/>
    </location>
</feature>
<evidence type="ECO:0000259" key="6">
    <source>
        <dbReference type="PROSITE" id="PS50850"/>
    </source>
</evidence>
<feature type="transmembrane region" description="Helical" evidence="5">
    <location>
        <begin position="100"/>
        <end position="121"/>
    </location>
</feature>
<dbReference type="Gene3D" id="1.20.1250.20">
    <property type="entry name" value="MFS general substrate transporter like domains"/>
    <property type="match status" value="1"/>
</dbReference>
<evidence type="ECO:0000256" key="5">
    <source>
        <dbReference type="SAM" id="Phobius"/>
    </source>
</evidence>
<evidence type="ECO:0000256" key="2">
    <source>
        <dbReference type="ARBA" id="ARBA00022692"/>
    </source>
</evidence>
<gene>
    <name evidence="7" type="ORF">QTN47_03200</name>
</gene>
<dbReference type="PROSITE" id="PS50850">
    <property type="entry name" value="MFS"/>
    <property type="match status" value="1"/>
</dbReference>
<dbReference type="InterPro" id="IPR036259">
    <property type="entry name" value="MFS_trans_sf"/>
</dbReference>
<dbReference type="CDD" id="cd17393">
    <property type="entry name" value="MFS_MosC_like"/>
    <property type="match status" value="1"/>
</dbReference>
<evidence type="ECO:0000256" key="4">
    <source>
        <dbReference type="ARBA" id="ARBA00023136"/>
    </source>
</evidence>
<feature type="transmembrane region" description="Helical" evidence="5">
    <location>
        <begin position="274"/>
        <end position="294"/>
    </location>
</feature>
<evidence type="ECO:0000256" key="1">
    <source>
        <dbReference type="ARBA" id="ARBA00004141"/>
    </source>
</evidence>
<feature type="transmembrane region" description="Helical" evidence="5">
    <location>
        <begin position="48"/>
        <end position="72"/>
    </location>
</feature>
<keyword evidence="2 5" id="KW-0812">Transmembrane</keyword>
<dbReference type="Proteomes" id="UP001560573">
    <property type="component" value="Unassembled WGS sequence"/>
</dbReference>
<evidence type="ECO:0000313" key="8">
    <source>
        <dbReference type="Proteomes" id="UP001560573"/>
    </source>
</evidence>
<dbReference type="SUPFAM" id="SSF103473">
    <property type="entry name" value="MFS general substrate transporter"/>
    <property type="match status" value="1"/>
</dbReference>
<feature type="transmembrane region" description="Helical" evidence="5">
    <location>
        <begin position="142"/>
        <end position="160"/>
    </location>
</feature>
<feature type="transmembrane region" description="Helical" evidence="5">
    <location>
        <begin position="207"/>
        <end position="226"/>
    </location>
</feature>
<dbReference type="RefSeq" id="WP_369327878.1">
    <property type="nucleotide sequence ID" value="NZ_JAULBC010000001.1"/>
</dbReference>
<accession>A0ABV3Z9E7</accession>
<comment type="caution">
    <text evidence="7">The sequence shown here is derived from an EMBL/GenBank/DDBJ whole genome shotgun (WGS) entry which is preliminary data.</text>
</comment>
<feature type="transmembrane region" description="Helical" evidence="5">
    <location>
        <begin position="300"/>
        <end position="318"/>
    </location>
</feature>
<keyword evidence="8" id="KW-1185">Reference proteome</keyword>
<organism evidence="7 8">
    <name type="scientific">Danxiaibacter flavus</name>
    <dbReference type="NCBI Taxonomy" id="3049108"/>
    <lineage>
        <taxon>Bacteria</taxon>
        <taxon>Pseudomonadati</taxon>
        <taxon>Bacteroidota</taxon>
        <taxon>Chitinophagia</taxon>
        <taxon>Chitinophagales</taxon>
        <taxon>Chitinophagaceae</taxon>
        <taxon>Danxiaibacter</taxon>
    </lineage>
</organism>
<dbReference type="PANTHER" id="PTHR23514:SF13">
    <property type="entry name" value="INNER MEMBRANE PROTEIN YBJJ"/>
    <property type="match status" value="1"/>
</dbReference>
<keyword evidence="3 5" id="KW-1133">Transmembrane helix</keyword>
<feature type="transmembrane region" description="Helical" evidence="5">
    <location>
        <begin position="166"/>
        <end position="186"/>
    </location>
</feature>